<accession>A0A4Z2IMB2</accession>
<sequence>MPLEARQRGIITSGEASTARGWSHAPNRADRLSAAVRGKRSRGIAGAGVNGGGPNPRGRCNAAI</sequence>
<feature type="region of interest" description="Disordered" evidence="1">
    <location>
        <begin position="1"/>
        <end position="64"/>
    </location>
</feature>
<evidence type="ECO:0000256" key="1">
    <source>
        <dbReference type="SAM" id="MobiDB-lite"/>
    </source>
</evidence>
<evidence type="ECO:0000313" key="3">
    <source>
        <dbReference type="Proteomes" id="UP000314294"/>
    </source>
</evidence>
<feature type="compositionally biased region" description="Gly residues" evidence="1">
    <location>
        <begin position="45"/>
        <end position="55"/>
    </location>
</feature>
<dbReference type="Proteomes" id="UP000314294">
    <property type="component" value="Unassembled WGS sequence"/>
</dbReference>
<dbReference type="EMBL" id="SRLO01000072">
    <property type="protein sequence ID" value="TNN78614.1"/>
    <property type="molecule type" value="Genomic_DNA"/>
</dbReference>
<dbReference type="AlphaFoldDB" id="A0A4Z2IMB2"/>
<keyword evidence="3" id="KW-1185">Reference proteome</keyword>
<organism evidence="2 3">
    <name type="scientific">Liparis tanakae</name>
    <name type="common">Tanaka's snailfish</name>
    <dbReference type="NCBI Taxonomy" id="230148"/>
    <lineage>
        <taxon>Eukaryota</taxon>
        <taxon>Metazoa</taxon>
        <taxon>Chordata</taxon>
        <taxon>Craniata</taxon>
        <taxon>Vertebrata</taxon>
        <taxon>Euteleostomi</taxon>
        <taxon>Actinopterygii</taxon>
        <taxon>Neopterygii</taxon>
        <taxon>Teleostei</taxon>
        <taxon>Neoteleostei</taxon>
        <taxon>Acanthomorphata</taxon>
        <taxon>Eupercaria</taxon>
        <taxon>Perciformes</taxon>
        <taxon>Cottioidei</taxon>
        <taxon>Cottales</taxon>
        <taxon>Liparidae</taxon>
        <taxon>Liparis</taxon>
    </lineage>
</organism>
<evidence type="ECO:0000313" key="2">
    <source>
        <dbReference type="EMBL" id="TNN78614.1"/>
    </source>
</evidence>
<protein>
    <submittedName>
        <fullName evidence="2">Uncharacterized protein</fullName>
    </submittedName>
</protein>
<name>A0A4Z2IMB2_9TELE</name>
<gene>
    <name evidence="2" type="ORF">EYF80_011209</name>
</gene>
<comment type="caution">
    <text evidence="2">The sequence shown here is derived from an EMBL/GenBank/DDBJ whole genome shotgun (WGS) entry which is preliminary data.</text>
</comment>
<reference evidence="2 3" key="1">
    <citation type="submission" date="2019-03" db="EMBL/GenBank/DDBJ databases">
        <title>First draft genome of Liparis tanakae, snailfish: a comprehensive survey of snailfish specific genes.</title>
        <authorList>
            <person name="Kim W."/>
            <person name="Song I."/>
            <person name="Jeong J.-H."/>
            <person name="Kim D."/>
            <person name="Kim S."/>
            <person name="Ryu S."/>
            <person name="Song J.Y."/>
            <person name="Lee S.K."/>
        </authorList>
    </citation>
    <scope>NUCLEOTIDE SEQUENCE [LARGE SCALE GENOMIC DNA]</scope>
    <source>
        <tissue evidence="2">Muscle</tissue>
    </source>
</reference>
<proteinExistence type="predicted"/>